<dbReference type="InterPro" id="IPR050268">
    <property type="entry name" value="NADH-dep_flavin_reductase"/>
</dbReference>
<reference evidence="3 4" key="1">
    <citation type="submission" date="2016-03" db="EMBL/GenBank/DDBJ databases">
        <title>Draft Genome Assembly of Pseudomonas putida strain CBF10-2.</title>
        <authorList>
            <person name="Iyer R.S."/>
            <person name="Damania A."/>
        </authorList>
    </citation>
    <scope>NUCLEOTIDE SEQUENCE [LARGE SCALE GENOMIC DNA]</scope>
    <source>
        <strain evidence="3 4">CBF10-2</strain>
    </source>
</reference>
<keyword evidence="1" id="KW-0560">Oxidoreductase</keyword>
<dbReference type="InterPro" id="IPR002563">
    <property type="entry name" value="Flavin_Rdtase-like_dom"/>
</dbReference>
<proteinExistence type="predicted"/>
<accession>A0A177SNK8</accession>
<dbReference type="GO" id="GO:0010181">
    <property type="term" value="F:FMN binding"/>
    <property type="evidence" value="ECO:0007669"/>
    <property type="project" value="InterPro"/>
</dbReference>
<dbReference type="Pfam" id="PF01613">
    <property type="entry name" value="Flavin_Reduct"/>
    <property type="match status" value="1"/>
</dbReference>
<evidence type="ECO:0000256" key="1">
    <source>
        <dbReference type="ARBA" id="ARBA00023002"/>
    </source>
</evidence>
<protein>
    <submittedName>
        <fullName evidence="3">Flavin reductase</fullName>
    </submittedName>
</protein>
<comment type="caution">
    <text evidence="3">The sequence shown here is derived from an EMBL/GenBank/DDBJ whole genome shotgun (WGS) entry which is preliminary data.</text>
</comment>
<feature type="domain" description="Flavin reductase like" evidence="2">
    <location>
        <begin position="36"/>
        <end position="180"/>
    </location>
</feature>
<name>A0A177SNK8_PSEPU</name>
<evidence type="ECO:0000259" key="2">
    <source>
        <dbReference type="SMART" id="SM00903"/>
    </source>
</evidence>
<evidence type="ECO:0000313" key="3">
    <source>
        <dbReference type="EMBL" id="OAI92656.1"/>
    </source>
</evidence>
<dbReference type="GO" id="GO:0042602">
    <property type="term" value="F:riboflavin reductase (NADPH) activity"/>
    <property type="evidence" value="ECO:0007669"/>
    <property type="project" value="TreeGrafter"/>
</dbReference>
<dbReference type="Proteomes" id="UP000077752">
    <property type="component" value="Unassembled WGS sequence"/>
</dbReference>
<dbReference type="AlphaFoldDB" id="A0A177SNK8"/>
<dbReference type="RefSeq" id="WP_064302914.1">
    <property type="nucleotide sequence ID" value="NZ_LUCV01000017.1"/>
</dbReference>
<dbReference type="GO" id="GO:0006208">
    <property type="term" value="P:pyrimidine nucleobase catabolic process"/>
    <property type="evidence" value="ECO:0007669"/>
    <property type="project" value="TreeGrafter"/>
</dbReference>
<dbReference type="SMART" id="SM00903">
    <property type="entry name" value="Flavin_Reduct"/>
    <property type="match status" value="1"/>
</dbReference>
<dbReference type="EMBL" id="LUCV01000017">
    <property type="protein sequence ID" value="OAI92656.1"/>
    <property type="molecule type" value="Genomic_DNA"/>
</dbReference>
<sequence>MSGYPQAQAVAGALAHLPVDGEDDALELADRFKSAMRRLTSSVAIIASRDGDDPVGMVATAVVSVSTTPPALLICVNRSASLHSPLTLSGRFSVNLLSARHSHLVPVFAGQVKGPERFTHGHWEDIQGLPCLADAQSSLVCTLDRRVDYGSHDVIIGRVDEVRFAESINPLLWENGSPAISARLAQ</sequence>
<dbReference type="SUPFAM" id="SSF50475">
    <property type="entry name" value="FMN-binding split barrel"/>
    <property type="match status" value="1"/>
</dbReference>
<dbReference type="Gene3D" id="2.30.110.10">
    <property type="entry name" value="Electron Transport, Fmn-binding Protein, Chain A"/>
    <property type="match status" value="1"/>
</dbReference>
<dbReference type="InterPro" id="IPR012349">
    <property type="entry name" value="Split_barrel_FMN-bd"/>
</dbReference>
<evidence type="ECO:0000313" key="4">
    <source>
        <dbReference type="Proteomes" id="UP000077752"/>
    </source>
</evidence>
<organism evidence="3 4">
    <name type="scientific">Pseudomonas putida</name>
    <name type="common">Arthrobacter siderocapsulatus</name>
    <dbReference type="NCBI Taxonomy" id="303"/>
    <lineage>
        <taxon>Bacteria</taxon>
        <taxon>Pseudomonadati</taxon>
        <taxon>Pseudomonadota</taxon>
        <taxon>Gammaproteobacteria</taxon>
        <taxon>Pseudomonadales</taxon>
        <taxon>Pseudomonadaceae</taxon>
        <taxon>Pseudomonas</taxon>
    </lineage>
</organism>
<dbReference type="PANTHER" id="PTHR30466">
    <property type="entry name" value="FLAVIN REDUCTASE"/>
    <property type="match status" value="1"/>
</dbReference>
<gene>
    <name evidence="3" type="ORF">AYO28_17850</name>
</gene>
<dbReference type="PANTHER" id="PTHR30466:SF1">
    <property type="entry name" value="FMN REDUCTASE (NADH) RUTF"/>
    <property type="match status" value="1"/>
</dbReference>